<dbReference type="Gene3D" id="3.20.20.100">
    <property type="entry name" value="NADP-dependent oxidoreductase domain"/>
    <property type="match status" value="1"/>
</dbReference>
<evidence type="ECO:0000256" key="2">
    <source>
        <dbReference type="ARBA" id="ARBA00023004"/>
    </source>
</evidence>
<dbReference type="Gene3D" id="3.30.70.20">
    <property type="match status" value="1"/>
</dbReference>
<keyword evidence="3" id="KW-0411">Iron-sulfur</keyword>
<dbReference type="InterPro" id="IPR023210">
    <property type="entry name" value="NADP_OxRdtase_dom"/>
</dbReference>
<dbReference type="KEGG" id="acae:HYG86_15560"/>
<dbReference type="Pfam" id="PF12838">
    <property type="entry name" value="Fer4_7"/>
    <property type="match status" value="1"/>
</dbReference>
<evidence type="ECO:0000313" key="5">
    <source>
        <dbReference type="EMBL" id="QNO16083.1"/>
    </source>
</evidence>
<dbReference type="AlphaFoldDB" id="A0A7G9WBM1"/>
<dbReference type="Proteomes" id="UP000516160">
    <property type="component" value="Chromosome"/>
</dbReference>
<sequence length="321" mass="36037">MLLSNKDYRRLGLTDLKVSPICFGTLTISPLQRNYSIEEGNTLLRKAYELGINFVDTAEIYGTYGYIRESIKRSGFRPIIATKAYCYDVKTATKSVESALKELDTDYIDIFLLHEQTSYHSIKGHQEAIETLLEYKVQGKIKHVGISCHTISAVQGSFAFPEIEIIHPIYNMRGIGIADGSKEEMLKAINTAVDMGKGIYGMKALGGGHLIKNKEEALKHCFSMKSFSSVAIGMQTVDEIVYNISIYLDKAKEYQDIARRLEGKKREILIHDWCTSCGKCKDVCPQKALNLGVETMEVDTKKCVFCGYCARVCPDFCIKVI</sequence>
<name>A0A7G9WBM1_ALKCA</name>
<dbReference type="InterPro" id="IPR017896">
    <property type="entry name" value="4Fe4S_Fe-S-bd"/>
</dbReference>
<dbReference type="PROSITE" id="PS00198">
    <property type="entry name" value="4FE4S_FER_1"/>
    <property type="match status" value="2"/>
</dbReference>
<dbReference type="GO" id="GO:0016491">
    <property type="term" value="F:oxidoreductase activity"/>
    <property type="evidence" value="ECO:0007669"/>
    <property type="project" value="InterPro"/>
</dbReference>
<dbReference type="EMBL" id="CP058559">
    <property type="protein sequence ID" value="QNO16083.1"/>
    <property type="molecule type" value="Genomic_DNA"/>
</dbReference>
<keyword evidence="6" id="KW-1185">Reference proteome</keyword>
<dbReference type="GO" id="GO:0051536">
    <property type="term" value="F:iron-sulfur cluster binding"/>
    <property type="evidence" value="ECO:0007669"/>
    <property type="project" value="UniProtKB-KW"/>
</dbReference>
<reference evidence="5 6" key="1">
    <citation type="submission" date="2020-07" db="EMBL/GenBank/DDBJ databases">
        <title>Alkalicella. sp. LB2 genome.</title>
        <authorList>
            <person name="Postec A."/>
            <person name="Quemeneur M."/>
        </authorList>
    </citation>
    <scope>NUCLEOTIDE SEQUENCE [LARGE SCALE GENOMIC DNA]</scope>
    <source>
        <strain evidence="5 6">LB2</strain>
    </source>
</reference>
<dbReference type="InterPro" id="IPR017900">
    <property type="entry name" value="4Fe4S_Fe_S_CS"/>
</dbReference>
<dbReference type="PRINTS" id="PR00069">
    <property type="entry name" value="ALDKETRDTASE"/>
</dbReference>
<dbReference type="CDD" id="cd19100">
    <property type="entry name" value="AKR_unchar"/>
    <property type="match status" value="1"/>
</dbReference>
<dbReference type="InterPro" id="IPR020471">
    <property type="entry name" value="AKR"/>
</dbReference>
<evidence type="ECO:0000259" key="4">
    <source>
        <dbReference type="PROSITE" id="PS51379"/>
    </source>
</evidence>
<feature type="domain" description="4Fe-4S ferredoxin-type" evidence="4">
    <location>
        <begin position="294"/>
        <end position="321"/>
    </location>
</feature>
<evidence type="ECO:0000256" key="3">
    <source>
        <dbReference type="ARBA" id="ARBA00023014"/>
    </source>
</evidence>
<dbReference type="GO" id="GO:0046872">
    <property type="term" value="F:metal ion binding"/>
    <property type="evidence" value="ECO:0007669"/>
    <property type="project" value="UniProtKB-KW"/>
</dbReference>
<dbReference type="SUPFAM" id="SSF54862">
    <property type="entry name" value="4Fe-4S ferredoxins"/>
    <property type="match status" value="1"/>
</dbReference>
<protein>
    <submittedName>
        <fullName evidence="5">Aldo/keto reductase</fullName>
    </submittedName>
</protein>
<proteinExistence type="predicted"/>
<gene>
    <name evidence="5" type="ORF">HYG86_15560</name>
</gene>
<evidence type="ECO:0000256" key="1">
    <source>
        <dbReference type="ARBA" id="ARBA00022723"/>
    </source>
</evidence>
<accession>A0A7G9WBM1</accession>
<dbReference type="InterPro" id="IPR036812">
    <property type="entry name" value="NAD(P)_OxRdtase_dom_sf"/>
</dbReference>
<dbReference type="SUPFAM" id="SSF51430">
    <property type="entry name" value="NAD(P)-linked oxidoreductase"/>
    <property type="match status" value="1"/>
</dbReference>
<dbReference type="PROSITE" id="PS51379">
    <property type="entry name" value="4FE4S_FER_2"/>
    <property type="match status" value="2"/>
</dbReference>
<dbReference type="GO" id="GO:0005829">
    <property type="term" value="C:cytosol"/>
    <property type="evidence" value="ECO:0007669"/>
    <property type="project" value="TreeGrafter"/>
</dbReference>
<dbReference type="Pfam" id="PF00248">
    <property type="entry name" value="Aldo_ket_red"/>
    <property type="match status" value="1"/>
</dbReference>
<dbReference type="PANTHER" id="PTHR42686:SF1">
    <property type="entry name" value="GH17980P-RELATED"/>
    <property type="match status" value="1"/>
</dbReference>
<organism evidence="5 6">
    <name type="scientific">Alkalicella caledoniensis</name>
    <dbReference type="NCBI Taxonomy" id="2731377"/>
    <lineage>
        <taxon>Bacteria</taxon>
        <taxon>Bacillati</taxon>
        <taxon>Bacillota</taxon>
        <taxon>Clostridia</taxon>
        <taxon>Eubacteriales</taxon>
        <taxon>Proteinivoracaceae</taxon>
        <taxon>Alkalicella</taxon>
    </lineage>
</organism>
<feature type="domain" description="4Fe-4S ferredoxin-type" evidence="4">
    <location>
        <begin position="265"/>
        <end position="291"/>
    </location>
</feature>
<dbReference type="PANTHER" id="PTHR42686">
    <property type="entry name" value="GH17980P-RELATED"/>
    <property type="match status" value="1"/>
</dbReference>
<evidence type="ECO:0000313" key="6">
    <source>
        <dbReference type="Proteomes" id="UP000516160"/>
    </source>
</evidence>
<keyword evidence="2" id="KW-0408">Iron</keyword>
<keyword evidence="1" id="KW-0479">Metal-binding</keyword>